<dbReference type="InterPro" id="IPR051786">
    <property type="entry name" value="ASN_synthetase/amidase"/>
</dbReference>
<evidence type="ECO:0000256" key="2">
    <source>
        <dbReference type="ARBA" id="ARBA00012737"/>
    </source>
</evidence>
<dbReference type="PANTHER" id="PTHR43284">
    <property type="entry name" value="ASPARAGINE SYNTHETASE (GLUTAMINE-HYDROLYZING)"/>
    <property type="match status" value="1"/>
</dbReference>
<dbReference type="RefSeq" id="WP_111506163.1">
    <property type="nucleotide sequence ID" value="NZ_QKYN01000127.1"/>
</dbReference>
<sequence length="605" mass="65089">MRSGFVVLPDRPQAEHLLPRLPRPLLEGARVVAHASGRPWLLGHWPVEALTMAEAGPVRLAVVGDLPVSRSRLTELAGRISGPADAARVLAGLRGSCHLGVSLPDWSRFQGSASGLRRLFHARQGGVAVATDRADLLATLTGAGLDEEALALRVVCGLQLPYPANARSLWSGVSALAPDHALEWDADTLGELRWWQPPAPELSLSAGAEAVRSALSAATAGKSPEKGRLSADLSGGLDSSSICFLAARADPEILTFRWGEADSGNDDTVFAEFATKELDRAEHLVVAQGELPDMFADSGIPVSAEMPSPLTRATARIRRTAELLAEHGSVRHLSGHGGDELFSPMPGYLHPLLRRRPLTALRHLRAHVALRRWPMRATLAELLRPSSFADWWAGEAEALTEPRPPLRRAALGWGLGPIRAPGWVTPAGADLARAALRRTAETAEPLARDLGSHQTLVVIRSNTSTYRLLGDLYAERGIALDAPCLDDRVVEAVLRVRPEEHAGPWRFKPLLAEAMRGIVPERVRTRATKGEFGEDVRRGLRAHLPALLDLLGPDSQLAARGLLDPAALRVRLTGPQADNSAVQALESLVGCETWLRALPRSGPED</sequence>
<dbReference type="OrthoDB" id="7053173at2"/>
<dbReference type="Gene3D" id="3.40.50.620">
    <property type="entry name" value="HUPs"/>
    <property type="match status" value="1"/>
</dbReference>
<dbReference type="PANTHER" id="PTHR43284:SF1">
    <property type="entry name" value="ASPARAGINE SYNTHETASE"/>
    <property type="match status" value="1"/>
</dbReference>
<dbReference type="InterPro" id="IPR014729">
    <property type="entry name" value="Rossmann-like_a/b/a_fold"/>
</dbReference>
<dbReference type="Pfam" id="PF00733">
    <property type="entry name" value="Asn_synthase"/>
    <property type="match status" value="1"/>
</dbReference>
<comment type="caution">
    <text evidence="6">The sequence shown here is derived from an EMBL/GenBank/DDBJ whole genome shotgun (WGS) entry which is preliminary data.</text>
</comment>
<protein>
    <recommendedName>
        <fullName evidence="2">asparagine synthase (glutamine-hydrolyzing)</fullName>
        <ecNumber evidence="2">6.3.5.4</ecNumber>
    </recommendedName>
</protein>
<dbReference type="GO" id="GO:0004066">
    <property type="term" value="F:asparagine synthase (glutamine-hydrolyzing) activity"/>
    <property type="evidence" value="ECO:0007669"/>
    <property type="project" value="UniProtKB-EC"/>
</dbReference>
<reference evidence="6 7" key="1">
    <citation type="submission" date="2018-06" db="EMBL/GenBank/DDBJ databases">
        <title>Streptacidiphilus pinicola sp. nov., isolated from pine grove soil.</title>
        <authorList>
            <person name="Roh S.G."/>
            <person name="Park S."/>
            <person name="Kim M.-K."/>
            <person name="Yun B.-R."/>
            <person name="Park J."/>
            <person name="Kim M.J."/>
            <person name="Kim Y.S."/>
            <person name="Kim S.B."/>
        </authorList>
    </citation>
    <scope>NUCLEOTIDE SEQUENCE [LARGE SCALE GENOMIC DNA]</scope>
    <source>
        <strain evidence="6 7">MMS16-CNU450</strain>
    </source>
</reference>
<dbReference type="EC" id="6.3.5.4" evidence="2"/>
<proteinExistence type="predicted"/>
<evidence type="ECO:0000256" key="3">
    <source>
        <dbReference type="ARBA" id="ARBA00022888"/>
    </source>
</evidence>
<dbReference type="AlphaFoldDB" id="A0A2X0IEK9"/>
<accession>A0A2X0IEK9</accession>
<comment type="pathway">
    <text evidence="1">Amino-acid biosynthesis; L-asparagine biosynthesis; L-asparagine from L-aspartate (L-Gln route): step 1/1.</text>
</comment>
<comment type="catalytic activity">
    <reaction evidence="4">
        <text>L-aspartate + L-glutamine + ATP + H2O = L-asparagine + L-glutamate + AMP + diphosphate + H(+)</text>
        <dbReference type="Rhea" id="RHEA:12228"/>
        <dbReference type="ChEBI" id="CHEBI:15377"/>
        <dbReference type="ChEBI" id="CHEBI:15378"/>
        <dbReference type="ChEBI" id="CHEBI:29985"/>
        <dbReference type="ChEBI" id="CHEBI:29991"/>
        <dbReference type="ChEBI" id="CHEBI:30616"/>
        <dbReference type="ChEBI" id="CHEBI:33019"/>
        <dbReference type="ChEBI" id="CHEBI:58048"/>
        <dbReference type="ChEBI" id="CHEBI:58359"/>
        <dbReference type="ChEBI" id="CHEBI:456215"/>
        <dbReference type="EC" id="6.3.5.4"/>
    </reaction>
</comment>
<feature type="domain" description="Asparagine synthetase" evidence="5">
    <location>
        <begin position="211"/>
        <end position="596"/>
    </location>
</feature>
<organism evidence="6 7">
    <name type="scientific">Streptacidiphilus pinicola</name>
    <dbReference type="NCBI Taxonomy" id="2219663"/>
    <lineage>
        <taxon>Bacteria</taxon>
        <taxon>Bacillati</taxon>
        <taxon>Actinomycetota</taxon>
        <taxon>Actinomycetes</taxon>
        <taxon>Kitasatosporales</taxon>
        <taxon>Streptomycetaceae</taxon>
        <taxon>Streptacidiphilus</taxon>
    </lineage>
</organism>
<evidence type="ECO:0000259" key="5">
    <source>
        <dbReference type="Pfam" id="PF00733"/>
    </source>
</evidence>
<name>A0A2X0IEK9_9ACTN</name>
<keyword evidence="3" id="KW-0028">Amino-acid biosynthesis</keyword>
<dbReference type="GO" id="GO:0006529">
    <property type="term" value="P:asparagine biosynthetic process"/>
    <property type="evidence" value="ECO:0007669"/>
    <property type="project" value="UniProtKB-KW"/>
</dbReference>
<dbReference type="Proteomes" id="UP000248889">
    <property type="component" value="Unassembled WGS sequence"/>
</dbReference>
<evidence type="ECO:0000256" key="4">
    <source>
        <dbReference type="ARBA" id="ARBA00048741"/>
    </source>
</evidence>
<dbReference type="SUPFAM" id="SSF52402">
    <property type="entry name" value="Adenine nucleotide alpha hydrolases-like"/>
    <property type="match status" value="1"/>
</dbReference>
<keyword evidence="7" id="KW-1185">Reference proteome</keyword>
<evidence type="ECO:0000313" key="6">
    <source>
        <dbReference type="EMBL" id="RAG82053.1"/>
    </source>
</evidence>
<keyword evidence="3" id="KW-0061">Asparagine biosynthesis</keyword>
<evidence type="ECO:0000256" key="1">
    <source>
        <dbReference type="ARBA" id="ARBA00005187"/>
    </source>
</evidence>
<dbReference type="InterPro" id="IPR001962">
    <property type="entry name" value="Asn_synthase"/>
</dbReference>
<dbReference type="EMBL" id="QKYN01000127">
    <property type="protein sequence ID" value="RAG82053.1"/>
    <property type="molecule type" value="Genomic_DNA"/>
</dbReference>
<evidence type="ECO:0000313" key="7">
    <source>
        <dbReference type="Proteomes" id="UP000248889"/>
    </source>
</evidence>
<gene>
    <name evidence="6" type="ORF">DN069_29610</name>
</gene>